<proteinExistence type="predicted"/>
<sequence length="147" mass="17090">MALIENTIDIGSAIPAVARYRLGKALAMAGLKEHLQKYVSSVECEDHLLTIVFNHNLALMEFNADKEQFLARAREFYKRRSKAFKELDFIPKRIEARVIIPKKELRSNEQKSVKSRCNSTFKNNAKDPQIYALFEQFREAIKLKEKE</sequence>
<gene>
    <name evidence="1" type="ORF">CSUIS_0466</name>
</gene>
<organism evidence="1 2">
    <name type="scientific">Campylobacter porcelli</name>
    <dbReference type="NCBI Taxonomy" id="1660073"/>
    <lineage>
        <taxon>Bacteria</taxon>
        <taxon>Pseudomonadati</taxon>
        <taxon>Campylobacterota</taxon>
        <taxon>Epsilonproteobacteria</taxon>
        <taxon>Campylobacterales</taxon>
        <taxon>Campylobacteraceae</taxon>
        <taxon>Campylobacter</taxon>
    </lineage>
</organism>
<dbReference type="Proteomes" id="UP000194260">
    <property type="component" value="Chromosome"/>
</dbReference>
<dbReference type="EMBL" id="CP018789">
    <property type="protein sequence ID" value="ARR00305.1"/>
    <property type="molecule type" value="Genomic_DNA"/>
</dbReference>
<reference evidence="2" key="1">
    <citation type="journal article" date="2017" name="Genome Biol. Evol.">
        <title>Comparative Genomic Analysis Identifies a Campylobacter Clade Deficient in Selenium Metabolism.</title>
        <authorList>
            <person name="Miller W.G."/>
            <person name="Yee E."/>
            <person name="Lopes B.S."/>
            <person name="Chapman M.H."/>
            <person name="Huynh S."/>
            <person name="Bono J.L."/>
            <person name="Parker C.T."/>
            <person name="Strachan N.J.C."/>
            <person name="Forbes K.J."/>
        </authorList>
    </citation>
    <scope>NUCLEOTIDE SEQUENCE [LARGE SCALE GENOMIC DNA]</scope>
    <source>
        <strain evidence="2">RM6137</strain>
    </source>
</reference>
<dbReference type="STRING" id="1660073.CSUIS_0466"/>
<name>A0A1X9SVN0_9BACT</name>
<protein>
    <submittedName>
        <fullName evidence="1">Uncharacterized protein</fullName>
    </submittedName>
</protein>
<dbReference type="AlphaFoldDB" id="A0A1X9SVN0"/>
<accession>A0A1X9SVN0</accession>
<dbReference type="RefSeq" id="WP_086296947.1">
    <property type="nucleotide sequence ID" value="NZ_CP018789.1"/>
</dbReference>
<dbReference type="KEGG" id="camy:CSUIS_0466"/>
<evidence type="ECO:0000313" key="2">
    <source>
        <dbReference type="Proteomes" id="UP000194260"/>
    </source>
</evidence>
<evidence type="ECO:0000313" key="1">
    <source>
        <dbReference type="EMBL" id="ARR00305.1"/>
    </source>
</evidence>